<sequence length="130" mass="13526">PSPKKSASSTGAKSEVDEAKSDNGSLCEENEELLLTQMIESGMPKSKPGRKFRGRGGADGGASSGAGSATGKQSSRDCNTSAFIPRTSNLTVMAPFHDFIPTDTMKTYNVEGTPKNFSAATSLSDLSIDS</sequence>
<comment type="caution">
    <text evidence="2">The sequence shown here is derived from an EMBL/GenBank/DDBJ whole genome shotgun (WGS) entry which is preliminary data.</text>
</comment>
<accession>A0AAV2I0R4</accession>
<reference evidence="2 3" key="1">
    <citation type="submission" date="2024-04" db="EMBL/GenBank/DDBJ databases">
        <authorList>
            <consortium name="Genoscope - CEA"/>
            <person name="William W."/>
        </authorList>
    </citation>
    <scope>NUCLEOTIDE SEQUENCE [LARGE SCALE GENOMIC DNA]</scope>
</reference>
<dbReference type="Proteomes" id="UP001497497">
    <property type="component" value="Unassembled WGS sequence"/>
</dbReference>
<dbReference type="InterPro" id="IPR009223">
    <property type="entry name" value="APC_rpt"/>
</dbReference>
<feature type="non-terminal residue" evidence="2">
    <location>
        <position position="130"/>
    </location>
</feature>
<dbReference type="GO" id="GO:0016055">
    <property type="term" value="P:Wnt signaling pathway"/>
    <property type="evidence" value="ECO:0007669"/>
    <property type="project" value="InterPro"/>
</dbReference>
<keyword evidence="3" id="KW-1185">Reference proteome</keyword>
<dbReference type="Pfam" id="PF05923">
    <property type="entry name" value="APC_r"/>
    <property type="match status" value="1"/>
</dbReference>
<evidence type="ECO:0000313" key="2">
    <source>
        <dbReference type="EMBL" id="CAL1539562.1"/>
    </source>
</evidence>
<feature type="compositionally biased region" description="Gly residues" evidence="1">
    <location>
        <begin position="55"/>
        <end position="64"/>
    </location>
</feature>
<evidence type="ECO:0000256" key="1">
    <source>
        <dbReference type="SAM" id="MobiDB-lite"/>
    </source>
</evidence>
<organism evidence="2 3">
    <name type="scientific">Lymnaea stagnalis</name>
    <name type="common">Great pond snail</name>
    <name type="synonym">Helix stagnalis</name>
    <dbReference type="NCBI Taxonomy" id="6523"/>
    <lineage>
        <taxon>Eukaryota</taxon>
        <taxon>Metazoa</taxon>
        <taxon>Spiralia</taxon>
        <taxon>Lophotrochozoa</taxon>
        <taxon>Mollusca</taxon>
        <taxon>Gastropoda</taxon>
        <taxon>Heterobranchia</taxon>
        <taxon>Euthyneura</taxon>
        <taxon>Panpulmonata</taxon>
        <taxon>Hygrophila</taxon>
        <taxon>Lymnaeoidea</taxon>
        <taxon>Lymnaeidae</taxon>
        <taxon>Lymnaea</taxon>
    </lineage>
</organism>
<dbReference type="AlphaFoldDB" id="A0AAV2I0R4"/>
<feature type="region of interest" description="Disordered" evidence="1">
    <location>
        <begin position="1"/>
        <end position="81"/>
    </location>
</feature>
<gene>
    <name evidence="2" type="ORF">GSLYS_00013295001</name>
</gene>
<name>A0AAV2I0R4_LYMST</name>
<evidence type="ECO:0000313" key="3">
    <source>
        <dbReference type="Proteomes" id="UP001497497"/>
    </source>
</evidence>
<proteinExistence type="predicted"/>
<feature type="non-terminal residue" evidence="2">
    <location>
        <position position="1"/>
    </location>
</feature>
<feature type="compositionally biased region" description="Polar residues" evidence="1">
    <location>
        <begin position="1"/>
        <end position="12"/>
    </location>
</feature>
<dbReference type="EMBL" id="CAXITT010000342">
    <property type="protein sequence ID" value="CAL1539562.1"/>
    <property type="molecule type" value="Genomic_DNA"/>
</dbReference>
<protein>
    <submittedName>
        <fullName evidence="2">Uncharacterized protein</fullName>
    </submittedName>
</protein>